<dbReference type="GO" id="GO:0042273">
    <property type="term" value="P:ribosomal large subunit biogenesis"/>
    <property type="evidence" value="ECO:0007669"/>
    <property type="project" value="TreeGrafter"/>
</dbReference>
<gene>
    <name evidence="4" type="ORF">METBISCDRAFT_29023</name>
</gene>
<comment type="subcellular location">
    <subcellularLocation>
        <location evidence="1">Nucleus</location>
    </subcellularLocation>
</comment>
<proteinExistence type="inferred from homology"/>
<organism evidence="4 5">
    <name type="scientific">Metschnikowia bicuspidata</name>
    <dbReference type="NCBI Taxonomy" id="27322"/>
    <lineage>
        <taxon>Eukaryota</taxon>
        <taxon>Fungi</taxon>
        <taxon>Dikarya</taxon>
        <taxon>Ascomycota</taxon>
        <taxon>Saccharomycotina</taxon>
        <taxon>Pichiomycetes</taxon>
        <taxon>Metschnikowiaceae</taxon>
        <taxon>Metschnikowia</taxon>
    </lineage>
</organism>
<comment type="similarity">
    <text evidence="2">Belongs to the NOC2 family.</text>
</comment>
<dbReference type="OrthoDB" id="10266662at2759"/>
<name>A0A4P9Z9W1_9ASCO</name>
<evidence type="ECO:0000256" key="3">
    <source>
        <dbReference type="ARBA" id="ARBA00023242"/>
    </source>
</evidence>
<sequence>DEQRNKSKDRQIDVTAELVQKWEKQLKTEPTNKLIQNVATAFNTIVHSSRSDAETNAKYTLNDPSVLTSIMMVGLKSLPTAIGIIAPCKTDQNHVRMIGDDSKEVRKLSRILKLQASAYLSLLNESTTTESAALVLSSLQEVLPYYLSQKKFLKLIMTAVVQLWATASKVETQVAAYAFLNNAAKEYP</sequence>
<dbReference type="GO" id="GO:0005654">
    <property type="term" value="C:nucleoplasm"/>
    <property type="evidence" value="ECO:0007669"/>
    <property type="project" value="TreeGrafter"/>
</dbReference>
<evidence type="ECO:0000256" key="2">
    <source>
        <dbReference type="ARBA" id="ARBA00005907"/>
    </source>
</evidence>
<dbReference type="InterPro" id="IPR005343">
    <property type="entry name" value="Noc2"/>
</dbReference>
<dbReference type="GO" id="GO:0005730">
    <property type="term" value="C:nucleolus"/>
    <property type="evidence" value="ECO:0007669"/>
    <property type="project" value="TreeGrafter"/>
</dbReference>
<feature type="non-terminal residue" evidence="4">
    <location>
        <position position="1"/>
    </location>
</feature>
<evidence type="ECO:0000256" key="1">
    <source>
        <dbReference type="ARBA" id="ARBA00004123"/>
    </source>
</evidence>
<reference evidence="5" key="1">
    <citation type="journal article" date="2018" name="Nat. Microbiol.">
        <title>Leveraging single-cell genomics to expand the fungal tree of life.</title>
        <authorList>
            <person name="Ahrendt S.R."/>
            <person name="Quandt C.A."/>
            <person name="Ciobanu D."/>
            <person name="Clum A."/>
            <person name="Salamov A."/>
            <person name="Andreopoulos B."/>
            <person name="Cheng J.F."/>
            <person name="Woyke T."/>
            <person name="Pelin A."/>
            <person name="Henrissat B."/>
            <person name="Reynolds N.K."/>
            <person name="Benny G.L."/>
            <person name="Smith M.E."/>
            <person name="James T.Y."/>
            <person name="Grigoriev I.V."/>
        </authorList>
    </citation>
    <scope>NUCLEOTIDE SEQUENCE [LARGE SCALE GENOMIC DNA]</scope>
    <source>
        <strain evidence="5">Baker2002</strain>
    </source>
</reference>
<protein>
    <submittedName>
        <fullName evidence="4">Uncharacterized protein</fullName>
    </submittedName>
</protein>
<dbReference type="PANTHER" id="PTHR12687">
    <property type="entry name" value="NUCLEOLAR COMPLEX 2 AND RAD4-RELATED"/>
    <property type="match status" value="1"/>
</dbReference>
<feature type="non-terminal residue" evidence="4">
    <location>
        <position position="188"/>
    </location>
</feature>
<keyword evidence="5" id="KW-1185">Reference proteome</keyword>
<dbReference type="AlphaFoldDB" id="A0A4P9Z9W1"/>
<dbReference type="PANTHER" id="PTHR12687:SF4">
    <property type="entry name" value="NUCLEOLAR COMPLEX PROTEIN 2 HOMOLOG"/>
    <property type="match status" value="1"/>
</dbReference>
<evidence type="ECO:0000313" key="5">
    <source>
        <dbReference type="Proteomes" id="UP000268321"/>
    </source>
</evidence>
<accession>A0A4P9Z9W1</accession>
<dbReference type="Proteomes" id="UP000268321">
    <property type="component" value="Unassembled WGS sequence"/>
</dbReference>
<dbReference type="EMBL" id="ML004820">
    <property type="protein sequence ID" value="RKP28580.1"/>
    <property type="molecule type" value="Genomic_DNA"/>
</dbReference>
<dbReference type="GO" id="GO:0030691">
    <property type="term" value="C:Noc2p-Noc3p complex"/>
    <property type="evidence" value="ECO:0007669"/>
    <property type="project" value="TreeGrafter"/>
</dbReference>
<dbReference type="GO" id="GO:0030690">
    <property type="term" value="C:Noc1p-Noc2p complex"/>
    <property type="evidence" value="ECO:0007669"/>
    <property type="project" value="TreeGrafter"/>
</dbReference>
<evidence type="ECO:0000313" key="4">
    <source>
        <dbReference type="EMBL" id="RKP28580.1"/>
    </source>
</evidence>
<keyword evidence="3" id="KW-0539">Nucleus</keyword>